<dbReference type="InterPro" id="IPR006860">
    <property type="entry name" value="FecR"/>
</dbReference>
<feature type="domain" description="FecR N-terminal" evidence="2">
    <location>
        <begin position="10"/>
        <end position="46"/>
    </location>
</feature>
<protein>
    <submittedName>
        <fullName evidence="3">FecR domain-containing protein</fullName>
    </submittedName>
</protein>
<dbReference type="Proteomes" id="UP000717995">
    <property type="component" value="Unassembled WGS sequence"/>
</dbReference>
<dbReference type="PIRSF" id="PIRSF018266">
    <property type="entry name" value="FecR"/>
    <property type="match status" value="1"/>
</dbReference>
<dbReference type="Pfam" id="PF04773">
    <property type="entry name" value="FecR"/>
    <property type="match status" value="1"/>
</dbReference>
<reference evidence="3 4" key="1">
    <citation type="submission" date="2021-02" db="EMBL/GenBank/DDBJ databases">
        <authorList>
            <person name="Lee D.-H."/>
        </authorList>
    </citation>
    <scope>NUCLEOTIDE SEQUENCE [LARGE SCALE GENOMIC DNA]</scope>
    <source>
        <strain evidence="3 4">UL073</strain>
    </source>
</reference>
<feature type="domain" description="FecR protein" evidence="1">
    <location>
        <begin position="109"/>
        <end position="201"/>
    </location>
</feature>
<dbReference type="RefSeq" id="WP_204915116.1">
    <property type="nucleotide sequence ID" value="NZ_JAFEUP010000001.1"/>
</dbReference>
<dbReference type="PANTHER" id="PTHR30273:SF2">
    <property type="entry name" value="PROTEIN FECR"/>
    <property type="match status" value="1"/>
</dbReference>
<evidence type="ECO:0000313" key="3">
    <source>
        <dbReference type="EMBL" id="MBM7060030.1"/>
    </source>
</evidence>
<name>A0ABS2IB76_9GAMM</name>
<gene>
    <name evidence="3" type="ORF">JQX08_04865</name>
</gene>
<dbReference type="EMBL" id="JAFEUP010000001">
    <property type="protein sequence ID" value="MBM7060030.1"/>
    <property type="molecule type" value="Genomic_DNA"/>
</dbReference>
<accession>A0ABS2IB76</accession>
<comment type="caution">
    <text evidence="3">The sequence shown here is derived from an EMBL/GenBank/DDBJ whole genome shotgun (WGS) entry which is preliminary data.</text>
</comment>
<organism evidence="3 4">
    <name type="scientific">Zestomonas insulae</name>
    <dbReference type="NCBI Taxonomy" id="2809017"/>
    <lineage>
        <taxon>Bacteria</taxon>
        <taxon>Pseudomonadati</taxon>
        <taxon>Pseudomonadota</taxon>
        <taxon>Gammaproteobacteria</taxon>
        <taxon>Pseudomonadales</taxon>
        <taxon>Pseudomonadaceae</taxon>
        <taxon>Zestomonas</taxon>
    </lineage>
</organism>
<evidence type="ECO:0000259" key="2">
    <source>
        <dbReference type="Pfam" id="PF16220"/>
    </source>
</evidence>
<dbReference type="PANTHER" id="PTHR30273">
    <property type="entry name" value="PERIPLASMIC SIGNAL SENSOR AND SIGMA FACTOR ACTIVATOR FECR-RELATED"/>
    <property type="match status" value="1"/>
</dbReference>
<evidence type="ECO:0000259" key="1">
    <source>
        <dbReference type="Pfam" id="PF04773"/>
    </source>
</evidence>
<proteinExistence type="predicted"/>
<dbReference type="InterPro" id="IPR012373">
    <property type="entry name" value="Ferrdict_sens_TM"/>
</dbReference>
<sequence>MSRPADAVLEQAAEWLVRLEAEPQCRREFDNWQRSDPRHAAAIASLQGVLARFQSLPAAPTHSALGAAHRLERRRSVKRSAGSALLALALAVPLALFLRSNPPSYLLADLRTASGEWHSTQLEDGSRISLMGHSAVDLRFVARQRTLHLEQGGILVDVAADAGRPFVVQTEHGSIRALGTRFVVEKRDQATWLTMLESKVEVRSATDGRTTQVVAGQRLRLDARGFGTPESIDAGAFEQAWRQHQLVVQDRPLPEVLALLAEQHAGHLSYDADALGGLRVSAVLPLDEPDRALRLLSRSFPIRLQQFTPWLVRVAPASAAK</sequence>
<keyword evidence="4" id="KW-1185">Reference proteome</keyword>
<dbReference type="InterPro" id="IPR032623">
    <property type="entry name" value="FecR_N"/>
</dbReference>
<dbReference type="Pfam" id="PF16220">
    <property type="entry name" value="DUF4880"/>
    <property type="match status" value="1"/>
</dbReference>
<evidence type="ECO:0000313" key="4">
    <source>
        <dbReference type="Proteomes" id="UP000717995"/>
    </source>
</evidence>
<dbReference type="Gene3D" id="2.60.120.1440">
    <property type="match status" value="1"/>
</dbReference>